<proteinExistence type="predicted"/>
<dbReference type="GO" id="GO:0017000">
    <property type="term" value="P:antibiotic biosynthetic process"/>
    <property type="evidence" value="ECO:0007669"/>
    <property type="project" value="UniProtKB-ARBA"/>
</dbReference>
<dbReference type="GO" id="GO:0008194">
    <property type="term" value="F:UDP-glycosyltransferase activity"/>
    <property type="evidence" value="ECO:0007669"/>
    <property type="project" value="InterPro"/>
</dbReference>
<evidence type="ECO:0000313" key="1">
    <source>
        <dbReference type="EMBL" id="RCU52926.1"/>
    </source>
</evidence>
<dbReference type="CDD" id="cd03784">
    <property type="entry name" value="GT1_Gtf-like"/>
    <property type="match status" value="1"/>
</dbReference>
<evidence type="ECO:0000313" key="2">
    <source>
        <dbReference type="Proteomes" id="UP000252558"/>
    </source>
</evidence>
<gene>
    <name evidence="1" type="ORF">DU002_02895</name>
</gene>
<dbReference type="Proteomes" id="UP000252558">
    <property type="component" value="Unassembled WGS sequence"/>
</dbReference>
<sequence length="398" mass="43366">MTRILFTLIPEKGHINPYIGVAQHLQRAGVEVGFYASHDISAQLHAASLPRQLGQPLAQTARSANRGCEFAEQVSNAQWLRQWIEMLLVDVVEEGIAGISAAINQFKPDIIITDPMLYGAAIAANAAQLPWVAISNSLNPVLDPRVSSELLDTLASLQSKRQALFSKHGMNVVFKSSDMLSPFLNIAFTTEQLVGPVANDVECVGPSIPLCDRGDETEFDWAWLDADMPLIYMSLGSQIYYQPQMFNTVFAAVRDMPVQLVATVSDLLGSDELVDLPDNVYLSRYTPQLSMLQRAAVMITHGGANSVMEAIHGGVPLLISPICNDQFHQAFYVAKQNIGRVLDLQQASVSECSQALAALLNAPEIQANMRRVSASYQVDGAQSAAQLVLALAESDYDH</sequence>
<dbReference type="PANTHER" id="PTHR48050">
    <property type="entry name" value="STEROL 3-BETA-GLUCOSYLTRANSFERASE"/>
    <property type="match status" value="1"/>
</dbReference>
<keyword evidence="2" id="KW-1185">Reference proteome</keyword>
<dbReference type="InterPro" id="IPR002213">
    <property type="entry name" value="UDP_glucos_trans"/>
</dbReference>
<reference evidence="1 2" key="1">
    <citation type="submission" date="2018-07" db="EMBL/GenBank/DDBJ databases">
        <title>Corallincola holothuriorum sp. nov., a new facultative anaerobe isolated from sea cucumber Apostichopus japonicus.</title>
        <authorList>
            <person name="Xia H."/>
        </authorList>
    </citation>
    <scope>NUCLEOTIDE SEQUENCE [LARGE SCALE GENOMIC DNA]</scope>
    <source>
        <strain evidence="1 2">C4</strain>
    </source>
</reference>
<dbReference type="EMBL" id="QPID01000001">
    <property type="protein sequence ID" value="RCU52926.1"/>
    <property type="molecule type" value="Genomic_DNA"/>
</dbReference>
<dbReference type="PANTHER" id="PTHR48050:SF13">
    <property type="entry name" value="STEROL 3-BETA-GLUCOSYLTRANSFERASE UGT80A2"/>
    <property type="match status" value="1"/>
</dbReference>
<dbReference type="Gene3D" id="3.40.50.2000">
    <property type="entry name" value="Glycogen Phosphorylase B"/>
    <property type="match status" value="2"/>
</dbReference>
<keyword evidence="1" id="KW-0808">Transferase</keyword>
<organism evidence="1 2">
    <name type="scientific">Corallincola holothuriorum</name>
    <dbReference type="NCBI Taxonomy" id="2282215"/>
    <lineage>
        <taxon>Bacteria</taxon>
        <taxon>Pseudomonadati</taxon>
        <taxon>Pseudomonadota</taxon>
        <taxon>Gammaproteobacteria</taxon>
        <taxon>Alteromonadales</taxon>
        <taxon>Psychromonadaceae</taxon>
        <taxon>Corallincola</taxon>
    </lineage>
</organism>
<dbReference type="InterPro" id="IPR050426">
    <property type="entry name" value="Glycosyltransferase_28"/>
</dbReference>
<name>A0A368NRX7_9GAMM</name>
<accession>A0A368NRX7</accession>
<dbReference type="RefSeq" id="WP_114336833.1">
    <property type="nucleotide sequence ID" value="NZ_QPID01000001.1"/>
</dbReference>
<protein>
    <submittedName>
        <fullName evidence="1">Glycosyltransferase</fullName>
    </submittedName>
</protein>
<dbReference type="AlphaFoldDB" id="A0A368NRX7"/>
<dbReference type="Pfam" id="PF00201">
    <property type="entry name" value="UDPGT"/>
    <property type="match status" value="1"/>
</dbReference>
<dbReference type="SUPFAM" id="SSF53756">
    <property type="entry name" value="UDP-Glycosyltransferase/glycogen phosphorylase"/>
    <property type="match status" value="1"/>
</dbReference>
<dbReference type="OrthoDB" id="9805366at2"/>
<comment type="caution">
    <text evidence="1">The sequence shown here is derived from an EMBL/GenBank/DDBJ whole genome shotgun (WGS) entry which is preliminary data.</text>
</comment>